<dbReference type="Proteomes" id="UP001165135">
    <property type="component" value="Unassembled WGS sequence"/>
</dbReference>
<dbReference type="InterPro" id="IPR029082">
    <property type="entry name" value="Imm35"/>
</dbReference>
<comment type="caution">
    <text evidence="2">The sequence shown here is derived from an EMBL/GenBank/DDBJ whole genome shotgun (WGS) entry which is preliminary data.</text>
</comment>
<sequence>MYSMTREAATRIAKLFIERTFPADRYPRIVIIDSATIESPYGWMFVYTTEKALETGDSNYGLIGAGPVLVRREDGRIVEFSSKYTPQAAVQAYEQDPARFPPNG</sequence>
<evidence type="ECO:0000313" key="2">
    <source>
        <dbReference type="EMBL" id="GLY74973.1"/>
    </source>
</evidence>
<dbReference type="EMBL" id="BSTJ01000003">
    <property type="protein sequence ID" value="GLY74973.1"/>
    <property type="molecule type" value="Genomic_DNA"/>
</dbReference>
<accession>A0A9W6RFT9</accession>
<name>A0A9W6RFT9_9ACTN</name>
<proteinExistence type="predicted"/>
<protein>
    <recommendedName>
        <fullName evidence="1">Immunity protein 35 domain-containing protein</fullName>
    </recommendedName>
</protein>
<feature type="domain" description="Immunity protein 35" evidence="1">
    <location>
        <begin position="8"/>
        <end position="80"/>
    </location>
</feature>
<evidence type="ECO:0000313" key="3">
    <source>
        <dbReference type="Proteomes" id="UP001165135"/>
    </source>
</evidence>
<evidence type="ECO:0000259" key="1">
    <source>
        <dbReference type="Pfam" id="PF15567"/>
    </source>
</evidence>
<dbReference type="Pfam" id="PF15567">
    <property type="entry name" value="Imm35"/>
    <property type="match status" value="1"/>
</dbReference>
<gene>
    <name evidence="2" type="ORF">Airi01_032400</name>
</gene>
<organism evidence="2 3">
    <name type="scientific">Actinoallomurus iriomotensis</name>
    <dbReference type="NCBI Taxonomy" id="478107"/>
    <lineage>
        <taxon>Bacteria</taxon>
        <taxon>Bacillati</taxon>
        <taxon>Actinomycetota</taxon>
        <taxon>Actinomycetes</taxon>
        <taxon>Streptosporangiales</taxon>
        <taxon>Thermomonosporaceae</taxon>
        <taxon>Actinoallomurus</taxon>
    </lineage>
</organism>
<reference evidence="2" key="1">
    <citation type="submission" date="2023-03" db="EMBL/GenBank/DDBJ databases">
        <title>Actinoallomurus iriomotensis NBRC 103681.</title>
        <authorList>
            <person name="Ichikawa N."/>
            <person name="Sato H."/>
            <person name="Tonouchi N."/>
        </authorList>
    </citation>
    <scope>NUCLEOTIDE SEQUENCE</scope>
    <source>
        <strain evidence="2">NBRC 103681</strain>
    </source>
</reference>
<dbReference type="AlphaFoldDB" id="A0A9W6RFT9"/>